<accession>A0A947D3B7</accession>
<gene>
    <name evidence="2" type="ORF">KL771_08745</name>
</gene>
<dbReference type="SUPFAM" id="SSF52821">
    <property type="entry name" value="Rhodanese/Cell cycle control phosphatase"/>
    <property type="match status" value="1"/>
</dbReference>
<dbReference type="RefSeq" id="WP_261968170.1">
    <property type="nucleotide sequence ID" value="NZ_JAHHZF010000004.1"/>
</dbReference>
<comment type="caution">
    <text evidence="2">The sequence shown here is derived from an EMBL/GenBank/DDBJ whole genome shotgun (WGS) entry which is preliminary data.</text>
</comment>
<evidence type="ECO:0000313" key="2">
    <source>
        <dbReference type="EMBL" id="MBT9289538.1"/>
    </source>
</evidence>
<dbReference type="SMART" id="SM00450">
    <property type="entry name" value="RHOD"/>
    <property type="match status" value="1"/>
</dbReference>
<dbReference type="AlphaFoldDB" id="A0A947D3B7"/>
<dbReference type="InterPro" id="IPR036873">
    <property type="entry name" value="Rhodanese-like_dom_sf"/>
</dbReference>
<reference evidence="2 3" key="1">
    <citation type="submission" date="2021-06" db="EMBL/GenBank/DDBJ databases">
        <authorList>
            <person name="Grouzdev D.S."/>
            <person name="Koziaeva V."/>
        </authorList>
    </citation>
    <scope>NUCLEOTIDE SEQUENCE [LARGE SCALE GENOMIC DNA]</scope>
    <source>
        <strain evidence="2 3">22</strain>
    </source>
</reference>
<feature type="domain" description="Rhodanese" evidence="1">
    <location>
        <begin position="23"/>
        <end position="111"/>
    </location>
</feature>
<dbReference type="PANTHER" id="PTHR43031:SF1">
    <property type="entry name" value="PYRIDINE NUCLEOTIDE-DISULPHIDE OXIDOREDUCTASE"/>
    <property type="match status" value="1"/>
</dbReference>
<dbReference type="PANTHER" id="PTHR43031">
    <property type="entry name" value="FAD-DEPENDENT OXIDOREDUCTASE"/>
    <property type="match status" value="1"/>
</dbReference>
<name>A0A947D3B7_9HYPH</name>
<organism evidence="2 3">
    <name type="scientific">Prosthecodimorpha staleyi</name>
    <dbReference type="NCBI Taxonomy" id="2840188"/>
    <lineage>
        <taxon>Bacteria</taxon>
        <taxon>Pseudomonadati</taxon>
        <taxon>Pseudomonadota</taxon>
        <taxon>Alphaproteobacteria</taxon>
        <taxon>Hyphomicrobiales</taxon>
        <taxon>Ancalomicrobiaceae</taxon>
        <taxon>Prosthecodimorpha</taxon>
    </lineage>
</organism>
<dbReference type="Pfam" id="PF00581">
    <property type="entry name" value="Rhodanese"/>
    <property type="match status" value="1"/>
</dbReference>
<dbReference type="EMBL" id="JAHHZF010000004">
    <property type="protein sequence ID" value="MBT9289538.1"/>
    <property type="molecule type" value="Genomic_DNA"/>
</dbReference>
<dbReference type="PROSITE" id="PS50206">
    <property type="entry name" value="RHODANESE_3"/>
    <property type="match status" value="1"/>
</dbReference>
<protein>
    <submittedName>
        <fullName evidence="2">Rhodanese-like domain-containing protein</fullName>
    </submittedName>
</protein>
<sequence>MFGFGRRPTGHSLTPQDAHAQAVSGQITLVDVREDGEWRQGHIAGAIHMPLSRLRDLAGTLPGGRPVVFYCLSGARSAQAITVCRALGFAHDTHMAGGISAWRAHGLPLAR</sequence>
<proteinExistence type="predicted"/>
<evidence type="ECO:0000313" key="3">
    <source>
        <dbReference type="Proteomes" id="UP000766595"/>
    </source>
</evidence>
<dbReference type="Proteomes" id="UP000766595">
    <property type="component" value="Unassembled WGS sequence"/>
</dbReference>
<dbReference type="Gene3D" id="3.40.250.10">
    <property type="entry name" value="Rhodanese-like domain"/>
    <property type="match status" value="1"/>
</dbReference>
<dbReference type="InterPro" id="IPR001763">
    <property type="entry name" value="Rhodanese-like_dom"/>
</dbReference>
<dbReference type="CDD" id="cd00158">
    <property type="entry name" value="RHOD"/>
    <property type="match status" value="1"/>
</dbReference>
<dbReference type="InterPro" id="IPR050229">
    <property type="entry name" value="GlpE_sulfurtransferase"/>
</dbReference>
<evidence type="ECO:0000259" key="1">
    <source>
        <dbReference type="PROSITE" id="PS50206"/>
    </source>
</evidence>
<keyword evidence="3" id="KW-1185">Reference proteome</keyword>